<dbReference type="EMBL" id="JBHSZH010000005">
    <property type="protein sequence ID" value="MFC7081942.1"/>
    <property type="molecule type" value="Genomic_DNA"/>
</dbReference>
<dbReference type="InterPro" id="IPR005835">
    <property type="entry name" value="NTP_transferase_dom"/>
</dbReference>
<dbReference type="RefSeq" id="WP_382210434.1">
    <property type="nucleotide sequence ID" value="NZ_JBHSZH010000005.1"/>
</dbReference>
<feature type="domain" description="Nucleotidyl transferase" evidence="2">
    <location>
        <begin position="3"/>
        <end position="59"/>
    </location>
</feature>
<comment type="caution">
    <text evidence="3">The sequence shown here is derived from an EMBL/GenBank/DDBJ whole genome shotgun (WGS) entry which is preliminary data.</text>
</comment>
<dbReference type="PANTHER" id="PTHR47183:SF1">
    <property type="entry name" value="GLUCOSE-1-PHOSPHATE CYTIDYLYLTRANSFERASE"/>
    <property type="match status" value="1"/>
</dbReference>
<dbReference type="InterPro" id="IPR029044">
    <property type="entry name" value="Nucleotide-diphossugar_trans"/>
</dbReference>
<accession>A0ABD5WN39</accession>
<keyword evidence="4" id="KW-1185">Reference proteome</keyword>
<evidence type="ECO:0000313" key="3">
    <source>
        <dbReference type="EMBL" id="MFC7081942.1"/>
    </source>
</evidence>
<evidence type="ECO:0000313" key="4">
    <source>
        <dbReference type="Proteomes" id="UP001596407"/>
    </source>
</evidence>
<dbReference type="Gene3D" id="3.90.550.10">
    <property type="entry name" value="Spore Coat Polysaccharide Biosynthesis Protein SpsA, Chain A"/>
    <property type="match status" value="1"/>
</dbReference>
<dbReference type="PANTHER" id="PTHR47183">
    <property type="entry name" value="GLUCOSE-1-PHOSPHATE CYTIDYLYLTRANSFERASE-RELATED"/>
    <property type="match status" value="1"/>
</dbReference>
<feature type="region of interest" description="Disordered" evidence="1">
    <location>
        <begin position="65"/>
        <end position="88"/>
    </location>
</feature>
<organism evidence="3 4">
    <name type="scientific">Halorussus caseinilyticus</name>
    <dbReference type="NCBI Taxonomy" id="3034025"/>
    <lineage>
        <taxon>Archaea</taxon>
        <taxon>Methanobacteriati</taxon>
        <taxon>Methanobacteriota</taxon>
        <taxon>Stenosarchaea group</taxon>
        <taxon>Halobacteria</taxon>
        <taxon>Halobacteriales</taxon>
        <taxon>Haladaptataceae</taxon>
        <taxon>Halorussus</taxon>
    </lineage>
</organism>
<sequence>MRGRGRRLRPLTDETPKPLLEIDGNPIVHHIMENFSRHGFDDFVLCLGYKSEAFEQYFGGLAGSTPTAGASNCPRRLRSAASVRTTGT</sequence>
<proteinExistence type="predicted"/>
<evidence type="ECO:0000256" key="1">
    <source>
        <dbReference type="SAM" id="MobiDB-lite"/>
    </source>
</evidence>
<dbReference type="Proteomes" id="UP001596407">
    <property type="component" value="Unassembled WGS sequence"/>
</dbReference>
<dbReference type="InterPro" id="IPR013446">
    <property type="entry name" value="G1P_cyt_trans-like"/>
</dbReference>
<name>A0ABD5WN39_9EURY</name>
<dbReference type="AlphaFoldDB" id="A0ABD5WN39"/>
<dbReference type="SUPFAM" id="SSF53448">
    <property type="entry name" value="Nucleotide-diphospho-sugar transferases"/>
    <property type="match status" value="1"/>
</dbReference>
<protein>
    <submittedName>
        <fullName evidence="3">NDP-sugar synthase</fullName>
    </submittedName>
</protein>
<dbReference type="Pfam" id="PF00483">
    <property type="entry name" value="NTP_transferase"/>
    <property type="match status" value="1"/>
</dbReference>
<evidence type="ECO:0000259" key="2">
    <source>
        <dbReference type="Pfam" id="PF00483"/>
    </source>
</evidence>
<reference evidence="3 4" key="1">
    <citation type="journal article" date="2019" name="Int. J. Syst. Evol. Microbiol.">
        <title>The Global Catalogue of Microorganisms (GCM) 10K type strain sequencing project: providing services to taxonomists for standard genome sequencing and annotation.</title>
        <authorList>
            <consortium name="The Broad Institute Genomics Platform"/>
            <consortium name="The Broad Institute Genome Sequencing Center for Infectious Disease"/>
            <person name="Wu L."/>
            <person name="Ma J."/>
        </authorList>
    </citation>
    <scope>NUCLEOTIDE SEQUENCE [LARGE SCALE GENOMIC DNA]</scope>
    <source>
        <strain evidence="3 4">DT72</strain>
    </source>
</reference>
<gene>
    <name evidence="3" type="ORF">ACFQJ6_19455</name>
</gene>